<evidence type="ECO:0000259" key="2">
    <source>
        <dbReference type="Pfam" id="PF14400"/>
    </source>
</evidence>
<evidence type="ECO:0000259" key="3">
    <source>
        <dbReference type="Pfam" id="PF14402"/>
    </source>
</evidence>
<dbReference type="OrthoDB" id="253840at2"/>
<dbReference type="Pfam" id="PF14402">
    <property type="entry name" value="7TM_transglut"/>
    <property type="match status" value="1"/>
</dbReference>
<dbReference type="AlphaFoldDB" id="A0A1H3H7J0"/>
<feature type="transmembrane region" description="Helical" evidence="1">
    <location>
        <begin position="468"/>
        <end position="488"/>
    </location>
</feature>
<dbReference type="Proteomes" id="UP000198640">
    <property type="component" value="Unassembled WGS sequence"/>
</dbReference>
<feature type="transmembrane region" description="Helical" evidence="1">
    <location>
        <begin position="413"/>
        <end position="432"/>
    </location>
</feature>
<dbReference type="InterPro" id="IPR025840">
    <property type="entry name" value="7TM_transglut"/>
</dbReference>
<evidence type="ECO:0000313" key="4">
    <source>
        <dbReference type="EMBL" id="SDY11421.1"/>
    </source>
</evidence>
<protein>
    <submittedName>
        <fullName evidence="4">Inactive transglutaminase fused to 7 transmembrane helices</fullName>
    </submittedName>
</protein>
<keyword evidence="1" id="KW-0472">Membrane</keyword>
<dbReference type="RefSeq" id="WP_090413385.1">
    <property type="nucleotide sequence ID" value="NZ_FNOY01000018.1"/>
</dbReference>
<keyword evidence="1 4" id="KW-0812">Transmembrane</keyword>
<feature type="domain" description="7 transmembrane helices usually fused to an inactive transglutaminase" evidence="3">
    <location>
        <begin position="262"/>
        <end position="505"/>
    </location>
</feature>
<dbReference type="EMBL" id="FNOY01000018">
    <property type="protein sequence ID" value="SDY11421.1"/>
    <property type="molecule type" value="Genomic_DNA"/>
</dbReference>
<proteinExistence type="predicted"/>
<keyword evidence="5" id="KW-1185">Reference proteome</keyword>
<dbReference type="InterPro" id="IPR025838">
    <property type="entry name" value="Transglut_i_TM"/>
</dbReference>
<sequence length="511" mass="57109">MRQLHLLLLTLFLCAAGLGLTYYKVEVLGLPLTTSEQAEVWSIEARISFRAKPDTAIKVTLPLPNNPPGYAILDEDFVGANYGLATEQDERGRVALWAKRRAQGKQLLFYRAVLFEDEEMVPKPSAPPAYPKVPDYSENLAPVIQGLLEKARQQSADTVSFSRRVIEQLNAEKPAPELKLLLEHIGRSRNFAKSVGWLLAGARIPSRVVRGLRLQNGKDYSDLESFLQVYDGEQWRSLNIRDGQEGLPPNFVVWQIDDDKNFSTEGATEVSIQYSVASTLREIIDIAGSRAAEQGSHLIDFSLYSLPVHTQNVYKILLMVPLGALVVVLMRNLIGVKTFGTFMPVLIALAFRETELLWGVILFSLIVGMGLSLRAYVEQLKLLLVPRLAAVLTMVVLLMAGISVIMHKLGLEMGLSVALFPMVIMTMTIERMSLTWEEAGPMEAFKQVTGSLLVAIIGYLAMNIDELQYMFFVFPELLLVVLAVILLLGRYSGYRLTELWRFRAFLSNKAS</sequence>
<evidence type="ECO:0000313" key="5">
    <source>
        <dbReference type="Proteomes" id="UP000198640"/>
    </source>
</evidence>
<feature type="domain" description="Inactive transglutaminase fused to 7 transmembrane helices" evidence="2">
    <location>
        <begin position="23"/>
        <end position="184"/>
    </location>
</feature>
<reference evidence="4 5" key="1">
    <citation type="submission" date="2016-10" db="EMBL/GenBank/DDBJ databases">
        <authorList>
            <person name="de Groot N.N."/>
        </authorList>
    </citation>
    <scope>NUCLEOTIDE SEQUENCE [LARGE SCALE GENOMIC DNA]</scope>
    <source>
        <strain evidence="4 5">Nm1</strain>
    </source>
</reference>
<name>A0A1H3H7J0_9PROT</name>
<accession>A0A1H3H7J0</accession>
<gene>
    <name evidence="4" type="ORF">SAMN05421881_101847</name>
</gene>
<feature type="transmembrane region" description="Helical" evidence="1">
    <location>
        <begin position="357"/>
        <end position="376"/>
    </location>
</feature>
<organism evidence="4 5">
    <name type="scientific">Nitrosomonas halophila</name>
    <dbReference type="NCBI Taxonomy" id="44576"/>
    <lineage>
        <taxon>Bacteria</taxon>
        <taxon>Pseudomonadati</taxon>
        <taxon>Pseudomonadota</taxon>
        <taxon>Betaproteobacteria</taxon>
        <taxon>Nitrosomonadales</taxon>
        <taxon>Nitrosomonadaceae</taxon>
        <taxon>Nitrosomonas</taxon>
    </lineage>
</organism>
<dbReference type="STRING" id="44576.SAMN05421881_101847"/>
<evidence type="ECO:0000256" key="1">
    <source>
        <dbReference type="SAM" id="Phobius"/>
    </source>
</evidence>
<feature type="transmembrane region" description="Helical" evidence="1">
    <location>
        <begin position="312"/>
        <end position="329"/>
    </location>
</feature>
<dbReference type="Pfam" id="PF14400">
    <property type="entry name" value="Transglut_i_TM"/>
    <property type="match status" value="1"/>
</dbReference>
<keyword evidence="1" id="KW-1133">Transmembrane helix</keyword>
<feature type="transmembrane region" description="Helical" evidence="1">
    <location>
        <begin position="388"/>
        <end position="407"/>
    </location>
</feature>